<feature type="transmembrane region" description="Helical" evidence="6">
    <location>
        <begin position="222"/>
        <end position="241"/>
    </location>
</feature>
<dbReference type="PROSITE" id="PS50850">
    <property type="entry name" value="MFS"/>
    <property type="match status" value="1"/>
</dbReference>
<feature type="transmembrane region" description="Helical" evidence="6">
    <location>
        <begin position="191"/>
        <end position="210"/>
    </location>
</feature>
<feature type="compositionally biased region" description="Low complexity" evidence="5">
    <location>
        <begin position="29"/>
        <end position="45"/>
    </location>
</feature>
<comment type="subcellular location">
    <subcellularLocation>
        <location evidence="1">Membrane</location>
        <topology evidence="1">Multi-pass membrane protein</topology>
    </subcellularLocation>
</comment>
<feature type="domain" description="Major facilitator superfamily (MFS) profile" evidence="7">
    <location>
        <begin position="81"/>
        <end position="534"/>
    </location>
</feature>
<dbReference type="Proteomes" id="UP001583172">
    <property type="component" value="Unassembled WGS sequence"/>
</dbReference>
<evidence type="ECO:0000313" key="8">
    <source>
        <dbReference type="EMBL" id="KAL1840389.1"/>
    </source>
</evidence>
<protein>
    <recommendedName>
        <fullName evidence="7">Major facilitator superfamily (MFS) profile domain-containing protein</fullName>
    </recommendedName>
</protein>
<evidence type="ECO:0000313" key="9">
    <source>
        <dbReference type="Proteomes" id="UP001583172"/>
    </source>
</evidence>
<feature type="transmembrane region" description="Helical" evidence="6">
    <location>
        <begin position="475"/>
        <end position="495"/>
    </location>
</feature>
<feature type="transmembrane region" description="Helical" evidence="6">
    <location>
        <begin position="417"/>
        <end position="436"/>
    </location>
</feature>
<feature type="compositionally biased region" description="Polar residues" evidence="5">
    <location>
        <begin position="1"/>
        <end position="23"/>
    </location>
</feature>
<dbReference type="InterPro" id="IPR011701">
    <property type="entry name" value="MFS"/>
</dbReference>
<dbReference type="Gene3D" id="1.20.1250.20">
    <property type="entry name" value="MFS general substrate transporter like domains"/>
    <property type="match status" value="1"/>
</dbReference>
<feature type="transmembrane region" description="Helical" evidence="6">
    <location>
        <begin position="329"/>
        <end position="353"/>
    </location>
</feature>
<feature type="transmembrane region" description="Helical" evidence="6">
    <location>
        <begin position="79"/>
        <end position="100"/>
    </location>
</feature>
<feature type="transmembrane region" description="Helical" evidence="6">
    <location>
        <begin position="507"/>
        <end position="530"/>
    </location>
</feature>
<dbReference type="PANTHER" id="PTHR23502:SF163">
    <property type="entry name" value="MAJOR FACILITATOR SUPERFAMILY (MFS) PROFILE DOMAIN-CONTAINING PROTEIN"/>
    <property type="match status" value="1"/>
</dbReference>
<evidence type="ECO:0000256" key="6">
    <source>
        <dbReference type="SAM" id="Phobius"/>
    </source>
</evidence>
<evidence type="ECO:0000256" key="4">
    <source>
        <dbReference type="ARBA" id="ARBA00023136"/>
    </source>
</evidence>
<feature type="transmembrane region" description="Helical" evidence="6">
    <location>
        <begin position="253"/>
        <end position="273"/>
    </location>
</feature>
<keyword evidence="4 6" id="KW-0472">Membrane</keyword>
<proteinExistence type="predicted"/>
<keyword evidence="3 6" id="KW-1133">Transmembrane helix</keyword>
<feature type="region of interest" description="Disordered" evidence="5">
    <location>
        <begin position="1"/>
        <end position="67"/>
    </location>
</feature>
<feature type="transmembrane region" description="Helical" evidence="6">
    <location>
        <begin position="442"/>
        <end position="463"/>
    </location>
</feature>
<comment type="caution">
    <text evidence="8">The sequence shown here is derived from an EMBL/GenBank/DDBJ whole genome shotgun (WGS) entry which is preliminary data.</text>
</comment>
<dbReference type="InterPro" id="IPR036259">
    <property type="entry name" value="MFS_trans_sf"/>
</dbReference>
<feature type="transmembrane region" description="Helical" evidence="6">
    <location>
        <begin position="373"/>
        <end position="396"/>
    </location>
</feature>
<dbReference type="Pfam" id="PF07690">
    <property type="entry name" value="MFS_1"/>
    <property type="match status" value="1"/>
</dbReference>
<evidence type="ECO:0000256" key="5">
    <source>
        <dbReference type="SAM" id="MobiDB-lite"/>
    </source>
</evidence>
<dbReference type="InterPro" id="IPR020846">
    <property type="entry name" value="MFS_dom"/>
</dbReference>
<reference evidence="8 9" key="1">
    <citation type="journal article" date="2024" name="Commun. Biol.">
        <title>Comparative genomic analysis of thermophilic fungi reveals convergent evolutionary adaptations and gene losses.</title>
        <authorList>
            <person name="Steindorff A.S."/>
            <person name="Aguilar-Pontes M.V."/>
            <person name="Robinson A.J."/>
            <person name="Andreopoulos B."/>
            <person name="LaButti K."/>
            <person name="Kuo A."/>
            <person name="Mondo S."/>
            <person name="Riley R."/>
            <person name="Otillar R."/>
            <person name="Haridas S."/>
            <person name="Lipzen A."/>
            <person name="Grimwood J."/>
            <person name="Schmutz J."/>
            <person name="Clum A."/>
            <person name="Reid I.D."/>
            <person name="Moisan M.C."/>
            <person name="Butler G."/>
            <person name="Nguyen T.T.M."/>
            <person name="Dewar K."/>
            <person name="Conant G."/>
            <person name="Drula E."/>
            <person name="Henrissat B."/>
            <person name="Hansel C."/>
            <person name="Singer S."/>
            <person name="Hutchinson M.I."/>
            <person name="de Vries R.P."/>
            <person name="Natvig D.O."/>
            <person name="Powell A.J."/>
            <person name="Tsang A."/>
            <person name="Grigoriev I.V."/>
        </authorList>
    </citation>
    <scope>NUCLEOTIDE SEQUENCE [LARGE SCALE GENOMIC DNA]</scope>
    <source>
        <strain evidence="8 9">CBS 620.91</strain>
    </source>
</reference>
<gene>
    <name evidence="8" type="ORF">VTJ49DRAFT_515</name>
</gene>
<evidence type="ECO:0000259" key="7">
    <source>
        <dbReference type="PROSITE" id="PS50850"/>
    </source>
</evidence>
<feature type="compositionally biased region" description="Polar residues" evidence="5">
    <location>
        <begin position="46"/>
        <end position="56"/>
    </location>
</feature>
<dbReference type="PANTHER" id="PTHR23502">
    <property type="entry name" value="MAJOR FACILITATOR SUPERFAMILY"/>
    <property type="match status" value="1"/>
</dbReference>
<keyword evidence="2 6" id="KW-0812">Transmembrane</keyword>
<accession>A0ABR3VEX5</accession>
<keyword evidence="9" id="KW-1185">Reference proteome</keyword>
<evidence type="ECO:0000256" key="1">
    <source>
        <dbReference type="ARBA" id="ARBA00004141"/>
    </source>
</evidence>
<sequence>MTLGTDNPADTQPLLQNTTNQGYHNVGYSSTNDSTTSLTSRDTNSVTNHDTSTPETITVDFNPDGDPDNPLDWPTPFKWAIVSMLAFMAFTVTMSCISLVPLATTIVADLSPSPTTTTSSASVLLVTIWELGEAAGPLLIAPLSERLGRLPVFHGAHFLFIFSGILAATTTTTSSSSSSSSSPSGAVTRFILLRMLSGLAVAANVLNPAVVGDLFARDERGAALSLTFLAPLVGGALGPAVGSAVAERWGWRAVVWMNVALAAVGEGMFLVGFRETYKVAILRRRKEKLEVEAEKVARAEGKGVPRFRTVFEQQEDRGGRLRDEILRPAIVLCGSGVLMLLSLYGSVIFSYYYVYSTTFSTILLEVYKLSPVTVGSCFCVFSAGSVLSVCICNRFLDRIYRRMTFLHKGVGRPEFRLPLSVVGGFLMPLAVATYGWAAQLRLSLLILLFSVCAIGAAMMLALIPVMAYVVDAFGLYAASAMTGVIVTRCLMSTFLPLTTVPLIGMFGYGWAFTVFAVGSLLLAPIPLVMLRYGERWRRFSRYTREA</sequence>
<organism evidence="8 9">
    <name type="scientific">Humicola insolens</name>
    <name type="common">Soft-rot fungus</name>
    <dbReference type="NCBI Taxonomy" id="85995"/>
    <lineage>
        <taxon>Eukaryota</taxon>
        <taxon>Fungi</taxon>
        <taxon>Dikarya</taxon>
        <taxon>Ascomycota</taxon>
        <taxon>Pezizomycotina</taxon>
        <taxon>Sordariomycetes</taxon>
        <taxon>Sordariomycetidae</taxon>
        <taxon>Sordariales</taxon>
        <taxon>Chaetomiaceae</taxon>
        <taxon>Mycothermus</taxon>
    </lineage>
</organism>
<dbReference type="SUPFAM" id="SSF103473">
    <property type="entry name" value="MFS general substrate transporter"/>
    <property type="match status" value="1"/>
</dbReference>
<evidence type="ECO:0000256" key="3">
    <source>
        <dbReference type="ARBA" id="ARBA00022989"/>
    </source>
</evidence>
<name>A0ABR3VEX5_HUMIN</name>
<feature type="transmembrane region" description="Helical" evidence="6">
    <location>
        <begin position="152"/>
        <end position="171"/>
    </location>
</feature>
<dbReference type="EMBL" id="JAZGSY010000115">
    <property type="protein sequence ID" value="KAL1840389.1"/>
    <property type="molecule type" value="Genomic_DNA"/>
</dbReference>
<evidence type="ECO:0000256" key="2">
    <source>
        <dbReference type="ARBA" id="ARBA00022692"/>
    </source>
</evidence>